<accession>A0A2N1PQJ1</accession>
<dbReference type="PANTHER" id="PTHR30619">
    <property type="entry name" value="DNA INTERNALIZATION/COMPETENCE PROTEIN COMEC/REC2"/>
    <property type="match status" value="1"/>
</dbReference>
<dbReference type="GO" id="GO:0005886">
    <property type="term" value="C:plasma membrane"/>
    <property type="evidence" value="ECO:0007669"/>
    <property type="project" value="UniProtKB-SubCell"/>
</dbReference>
<feature type="transmembrane region" description="Helical" evidence="10">
    <location>
        <begin position="218"/>
        <end position="240"/>
    </location>
</feature>
<evidence type="ECO:0000256" key="1">
    <source>
        <dbReference type="ARBA" id="ARBA00001947"/>
    </source>
</evidence>
<evidence type="ECO:0000256" key="6">
    <source>
        <dbReference type="ARBA" id="ARBA00022801"/>
    </source>
</evidence>
<feature type="transmembrane region" description="Helical" evidence="10">
    <location>
        <begin position="246"/>
        <end position="265"/>
    </location>
</feature>
<proteinExistence type="predicted"/>
<dbReference type="PROSITE" id="PS00743">
    <property type="entry name" value="BETA_LACTAMASE_B_1"/>
    <property type="match status" value="1"/>
</dbReference>
<dbReference type="GO" id="GO:0017001">
    <property type="term" value="P:antibiotic catabolic process"/>
    <property type="evidence" value="ECO:0007669"/>
    <property type="project" value="InterPro"/>
</dbReference>
<dbReference type="Pfam" id="PF03772">
    <property type="entry name" value="Competence"/>
    <property type="match status" value="1"/>
</dbReference>
<dbReference type="GO" id="GO:0008270">
    <property type="term" value="F:zinc ion binding"/>
    <property type="evidence" value="ECO:0007669"/>
    <property type="project" value="InterPro"/>
</dbReference>
<keyword evidence="8 10" id="KW-1133">Transmembrane helix</keyword>
<evidence type="ECO:0000313" key="13">
    <source>
        <dbReference type="Proteomes" id="UP000233256"/>
    </source>
</evidence>
<evidence type="ECO:0000256" key="2">
    <source>
        <dbReference type="ARBA" id="ARBA00004651"/>
    </source>
</evidence>
<protein>
    <recommendedName>
        <fullName evidence="11">Metallo-beta-lactamase domain-containing protein</fullName>
    </recommendedName>
</protein>
<feature type="transmembrane region" description="Helical" evidence="10">
    <location>
        <begin position="479"/>
        <end position="498"/>
    </location>
</feature>
<keyword evidence="5" id="KW-0479">Metal-binding</keyword>
<dbReference type="InterPro" id="IPR001018">
    <property type="entry name" value="Beta-lactamase_class-B_CS"/>
</dbReference>
<dbReference type="GO" id="GO:0008800">
    <property type="term" value="F:beta-lactamase activity"/>
    <property type="evidence" value="ECO:0007669"/>
    <property type="project" value="InterPro"/>
</dbReference>
<dbReference type="AlphaFoldDB" id="A0A2N1PQJ1"/>
<comment type="subcellular location">
    <subcellularLocation>
        <location evidence="2">Cell membrane</location>
        <topology evidence="2">Multi-pass membrane protein</topology>
    </subcellularLocation>
</comment>
<evidence type="ECO:0000256" key="3">
    <source>
        <dbReference type="ARBA" id="ARBA00022475"/>
    </source>
</evidence>
<feature type="transmembrane region" description="Helical" evidence="10">
    <location>
        <begin position="450"/>
        <end position="467"/>
    </location>
</feature>
<dbReference type="SMART" id="SM00849">
    <property type="entry name" value="Lactamase_B"/>
    <property type="match status" value="1"/>
</dbReference>
<comment type="caution">
    <text evidence="12">The sequence shown here is derived from an EMBL/GenBank/DDBJ whole genome shotgun (WGS) entry which is preliminary data.</text>
</comment>
<dbReference type="InterPro" id="IPR036866">
    <property type="entry name" value="RibonucZ/Hydroxyglut_hydro"/>
</dbReference>
<evidence type="ECO:0000256" key="7">
    <source>
        <dbReference type="ARBA" id="ARBA00022833"/>
    </source>
</evidence>
<evidence type="ECO:0000256" key="9">
    <source>
        <dbReference type="ARBA" id="ARBA00023136"/>
    </source>
</evidence>
<evidence type="ECO:0000313" key="12">
    <source>
        <dbReference type="EMBL" id="PKK90594.1"/>
    </source>
</evidence>
<feature type="transmembrane region" description="Helical" evidence="10">
    <location>
        <begin position="408"/>
        <end position="429"/>
    </location>
</feature>
<keyword evidence="7" id="KW-0862">Zinc</keyword>
<feature type="transmembrane region" description="Helical" evidence="10">
    <location>
        <begin position="370"/>
        <end position="396"/>
    </location>
</feature>
<comment type="cofactor">
    <cofactor evidence="1">
        <name>Zn(2+)</name>
        <dbReference type="ChEBI" id="CHEBI:29105"/>
    </cofactor>
</comment>
<reference evidence="12 13" key="1">
    <citation type="journal article" date="2017" name="ISME J.">
        <title>Potential for microbial H2 and metal transformations associated with novel bacteria and archaea in deep terrestrial subsurface sediments.</title>
        <authorList>
            <person name="Hernsdorf A.W."/>
            <person name="Amano Y."/>
            <person name="Miyakawa K."/>
            <person name="Ise K."/>
            <person name="Suzuki Y."/>
            <person name="Anantharaman K."/>
            <person name="Probst A."/>
            <person name="Burstein D."/>
            <person name="Thomas B.C."/>
            <person name="Banfield J.F."/>
        </authorList>
    </citation>
    <scope>NUCLEOTIDE SEQUENCE [LARGE SCALE GENOMIC DNA]</scope>
    <source>
        <strain evidence="12">HGW-Wallbacteria-1</strain>
    </source>
</reference>
<keyword evidence="4 10" id="KW-0812">Transmembrane</keyword>
<feature type="domain" description="Metallo-beta-lactamase" evidence="11">
    <location>
        <begin position="520"/>
        <end position="699"/>
    </location>
</feature>
<keyword evidence="3" id="KW-1003">Cell membrane</keyword>
<dbReference type="NCBIfam" id="TIGR00360">
    <property type="entry name" value="ComEC_N-term"/>
    <property type="match status" value="1"/>
</dbReference>
<feature type="transmembrane region" description="Helical" evidence="10">
    <location>
        <begin position="272"/>
        <end position="290"/>
    </location>
</feature>
<evidence type="ECO:0000259" key="11">
    <source>
        <dbReference type="SMART" id="SM00849"/>
    </source>
</evidence>
<dbReference type="InterPro" id="IPR004477">
    <property type="entry name" value="ComEC_N"/>
</dbReference>
<sequence length="778" mass="85075">MLMVAVIPGIVCGFVFLALGLPVWLAGVITGIAVALLYPEIKLTTRLILSLFALFSALRVVMILPGPGTAIKFEGMRVLCRVRIIDLPRNGKYGARALVRITEFQGHSMEMQAYIPGECIGDSCFRGQELLLEGKLKTGYLRFNQFMENYINSPVGLNEVKILNNSLSLPAGIGSAIYRCVETALIRHTSRETASFCGQLVLASQKHRESREIFGRTGLVHLIAISGMHVTIFLSIAATLLRVTGLPVTLIQILMVLLALSVIFMTGMRPSVIRAVIMAVPLVSASLFNARGDPVNSLSLATTCLCLFRPLYLMEPSFILSVSATVILLWPRRIDVIESGAVKGNVHSETSVAGSEVLMGLKICLLMAPYAMVTIGATGFQAIIATPFAAPLIAAILKGTLILTAVDLITPSLAAIPAAFLDFLTDLLMKMARALEMHEYMFFQIRGFDILHAIFFYSAAVLIWYALSTGFFRRVGIVMRFPGVVMAVVFLVCVYFIISQFQPRMACDSLLTLGVADVGQGSSILLKWRGRTLLVDTGPPQGTGSLVRWLEKKSSGPLDGVLITHLHDDHYGGLARVVERIGTSVIYCGPGRSGELNQLLRQSGIQWNPNCQKELNAGQVVEFDSEIKIRVLRAPDPVLSEADQAQDENSRSVVLVVETDGFAILIPGDVSGEAAREVFAQFSDLCRKRDLPAWIVSPHHGSDGSLAEIYSEFQGEIMVICQSGRGNRHGHPGKKFLEIMKREKITLFRTDEIGAFVLNLDPVSGRFFQDKGVICRKM</sequence>
<dbReference type="Proteomes" id="UP000233256">
    <property type="component" value="Unassembled WGS sequence"/>
</dbReference>
<keyword evidence="6" id="KW-0378">Hydrolase</keyword>
<gene>
    <name evidence="12" type="ORF">CVV64_09565</name>
</gene>
<dbReference type="InterPro" id="IPR001279">
    <property type="entry name" value="Metallo-B-lactamas"/>
</dbReference>
<dbReference type="InterPro" id="IPR052159">
    <property type="entry name" value="Competence_DNA_uptake"/>
</dbReference>
<evidence type="ECO:0000256" key="10">
    <source>
        <dbReference type="SAM" id="Phobius"/>
    </source>
</evidence>
<dbReference type="PANTHER" id="PTHR30619:SF1">
    <property type="entry name" value="RECOMBINATION PROTEIN 2"/>
    <property type="match status" value="1"/>
</dbReference>
<organism evidence="12 13">
    <name type="scientific">Candidatus Wallbacteria bacterium HGW-Wallbacteria-1</name>
    <dbReference type="NCBI Taxonomy" id="2013854"/>
    <lineage>
        <taxon>Bacteria</taxon>
        <taxon>Candidatus Walliibacteriota</taxon>
    </lineage>
</organism>
<evidence type="ECO:0000256" key="8">
    <source>
        <dbReference type="ARBA" id="ARBA00022989"/>
    </source>
</evidence>
<keyword evidence="9 10" id="KW-0472">Membrane</keyword>
<feature type="transmembrane region" description="Helical" evidence="10">
    <location>
        <begin position="44"/>
        <end position="64"/>
    </location>
</feature>
<evidence type="ECO:0000256" key="5">
    <source>
        <dbReference type="ARBA" id="ARBA00022723"/>
    </source>
</evidence>
<dbReference type="SUPFAM" id="SSF56281">
    <property type="entry name" value="Metallo-hydrolase/oxidoreductase"/>
    <property type="match status" value="1"/>
</dbReference>
<dbReference type="EMBL" id="PGXC01000005">
    <property type="protein sequence ID" value="PKK90594.1"/>
    <property type="molecule type" value="Genomic_DNA"/>
</dbReference>
<dbReference type="Pfam" id="PF00753">
    <property type="entry name" value="Lactamase_B"/>
    <property type="match status" value="1"/>
</dbReference>
<feature type="transmembrane region" description="Helical" evidence="10">
    <location>
        <begin position="12"/>
        <end position="38"/>
    </location>
</feature>
<name>A0A2N1PQJ1_9BACT</name>
<dbReference type="Gene3D" id="3.60.15.10">
    <property type="entry name" value="Ribonuclease Z/Hydroxyacylglutathione hydrolase-like"/>
    <property type="match status" value="1"/>
</dbReference>
<evidence type="ECO:0000256" key="4">
    <source>
        <dbReference type="ARBA" id="ARBA00022692"/>
    </source>
</evidence>